<name>A0A923L0R3_9FIRM</name>
<dbReference type="Pfam" id="PF02609">
    <property type="entry name" value="Exonuc_VII_S"/>
    <property type="match status" value="1"/>
</dbReference>
<keyword evidence="3 6" id="KW-0540">Nuclease</keyword>
<dbReference type="SUPFAM" id="SSF116842">
    <property type="entry name" value="XseB-like"/>
    <property type="match status" value="1"/>
</dbReference>
<dbReference type="AlphaFoldDB" id="A0A923L0R3"/>
<evidence type="ECO:0000256" key="4">
    <source>
        <dbReference type="ARBA" id="ARBA00022801"/>
    </source>
</evidence>
<sequence length="75" mass="8359">MKKKQSFEEMLDELNGMIARLSDDDTPLEEALKLYAQAAEKIAACSGVLENAKVQIEEIGRTMEQQTEGGQDEKL</sequence>
<dbReference type="PANTHER" id="PTHR34137:SF1">
    <property type="entry name" value="EXODEOXYRIBONUCLEASE 7 SMALL SUBUNIT"/>
    <property type="match status" value="1"/>
</dbReference>
<comment type="subunit">
    <text evidence="6">Heterooligomer composed of large and small subunits.</text>
</comment>
<accession>A0A923L0R3</accession>
<dbReference type="GO" id="GO:0006308">
    <property type="term" value="P:DNA catabolic process"/>
    <property type="evidence" value="ECO:0007669"/>
    <property type="project" value="UniProtKB-UniRule"/>
</dbReference>
<proteinExistence type="inferred from homology"/>
<dbReference type="GO" id="GO:0008855">
    <property type="term" value="F:exodeoxyribonuclease VII activity"/>
    <property type="evidence" value="ECO:0007669"/>
    <property type="project" value="UniProtKB-UniRule"/>
</dbReference>
<evidence type="ECO:0000256" key="5">
    <source>
        <dbReference type="ARBA" id="ARBA00022839"/>
    </source>
</evidence>
<organism evidence="7 8">
    <name type="scientific">Anaerofilum hominis</name>
    <dbReference type="NCBI Taxonomy" id="2763016"/>
    <lineage>
        <taxon>Bacteria</taxon>
        <taxon>Bacillati</taxon>
        <taxon>Bacillota</taxon>
        <taxon>Clostridia</taxon>
        <taxon>Eubacteriales</taxon>
        <taxon>Oscillospiraceae</taxon>
        <taxon>Anaerofilum</taxon>
    </lineage>
</organism>
<dbReference type="NCBIfam" id="TIGR01280">
    <property type="entry name" value="xseB"/>
    <property type="match status" value="1"/>
</dbReference>
<dbReference type="EC" id="3.1.11.6" evidence="6"/>
<protein>
    <recommendedName>
        <fullName evidence="6">Exodeoxyribonuclease 7 small subunit</fullName>
        <ecNumber evidence="6">3.1.11.6</ecNumber>
    </recommendedName>
    <alternativeName>
        <fullName evidence="6">Exodeoxyribonuclease VII small subunit</fullName>
        <shortName evidence="6">Exonuclease VII small subunit</shortName>
    </alternativeName>
</protein>
<evidence type="ECO:0000313" key="7">
    <source>
        <dbReference type="EMBL" id="MBC5579938.1"/>
    </source>
</evidence>
<dbReference type="EMBL" id="JACONZ010000001">
    <property type="protein sequence ID" value="MBC5579938.1"/>
    <property type="molecule type" value="Genomic_DNA"/>
</dbReference>
<comment type="caution">
    <text evidence="7">The sequence shown here is derived from an EMBL/GenBank/DDBJ whole genome shotgun (WGS) entry which is preliminary data.</text>
</comment>
<reference evidence="7" key="1">
    <citation type="submission" date="2020-08" db="EMBL/GenBank/DDBJ databases">
        <title>Genome public.</title>
        <authorList>
            <person name="Liu C."/>
            <person name="Sun Q."/>
        </authorList>
    </citation>
    <scope>NUCLEOTIDE SEQUENCE</scope>
    <source>
        <strain evidence="7">BX8</strain>
    </source>
</reference>
<dbReference type="PANTHER" id="PTHR34137">
    <property type="entry name" value="EXODEOXYRIBONUCLEASE 7 SMALL SUBUNIT"/>
    <property type="match status" value="1"/>
</dbReference>
<gene>
    <name evidence="6 7" type="primary">xseB</name>
    <name evidence="7" type="ORF">H8S23_00280</name>
</gene>
<dbReference type="Proteomes" id="UP000659630">
    <property type="component" value="Unassembled WGS sequence"/>
</dbReference>
<dbReference type="Gene3D" id="1.10.287.1040">
    <property type="entry name" value="Exonuclease VII, small subunit"/>
    <property type="match status" value="1"/>
</dbReference>
<dbReference type="GO" id="GO:0009318">
    <property type="term" value="C:exodeoxyribonuclease VII complex"/>
    <property type="evidence" value="ECO:0007669"/>
    <property type="project" value="UniProtKB-UniRule"/>
</dbReference>
<evidence type="ECO:0000256" key="3">
    <source>
        <dbReference type="ARBA" id="ARBA00022722"/>
    </source>
</evidence>
<keyword evidence="5 6" id="KW-0269">Exonuclease</keyword>
<evidence type="ECO:0000256" key="2">
    <source>
        <dbReference type="ARBA" id="ARBA00022490"/>
    </source>
</evidence>
<dbReference type="GO" id="GO:0005829">
    <property type="term" value="C:cytosol"/>
    <property type="evidence" value="ECO:0007669"/>
    <property type="project" value="TreeGrafter"/>
</dbReference>
<comment type="subcellular location">
    <subcellularLocation>
        <location evidence="6">Cytoplasm</location>
    </subcellularLocation>
</comment>
<comment type="function">
    <text evidence="6">Bidirectionally degrades single-stranded DNA into large acid-insoluble oligonucleotides, which are then degraded further into small acid-soluble oligonucleotides.</text>
</comment>
<dbReference type="InterPro" id="IPR003761">
    <property type="entry name" value="Exonuc_VII_S"/>
</dbReference>
<keyword evidence="4 6" id="KW-0378">Hydrolase</keyword>
<dbReference type="RefSeq" id="WP_186886318.1">
    <property type="nucleotide sequence ID" value="NZ_JACONZ010000001.1"/>
</dbReference>
<keyword evidence="2 6" id="KW-0963">Cytoplasm</keyword>
<evidence type="ECO:0000256" key="1">
    <source>
        <dbReference type="ARBA" id="ARBA00009998"/>
    </source>
</evidence>
<dbReference type="HAMAP" id="MF_00337">
    <property type="entry name" value="Exonuc_7_S"/>
    <property type="match status" value="1"/>
</dbReference>
<comment type="catalytic activity">
    <reaction evidence="6">
        <text>Exonucleolytic cleavage in either 5'- to 3'- or 3'- to 5'-direction to yield nucleoside 5'-phosphates.</text>
        <dbReference type="EC" id="3.1.11.6"/>
    </reaction>
</comment>
<dbReference type="InterPro" id="IPR037004">
    <property type="entry name" value="Exonuc_VII_ssu_sf"/>
</dbReference>
<comment type="similarity">
    <text evidence="1 6">Belongs to the XseB family.</text>
</comment>
<keyword evidence="8" id="KW-1185">Reference proteome</keyword>
<evidence type="ECO:0000256" key="6">
    <source>
        <dbReference type="HAMAP-Rule" id="MF_00337"/>
    </source>
</evidence>
<evidence type="ECO:0000313" key="8">
    <source>
        <dbReference type="Proteomes" id="UP000659630"/>
    </source>
</evidence>